<dbReference type="EMBL" id="BARS01031269">
    <property type="protein sequence ID" value="GAG16279.1"/>
    <property type="molecule type" value="Genomic_DNA"/>
</dbReference>
<protein>
    <submittedName>
        <fullName evidence="2">Uncharacterized protein</fullName>
    </submittedName>
</protein>
<feature type="region of interest" description="Disordered" evidence="1">
    <location>
        <begin position="1"/>
        <end position="64"/>
    </location>
</feature>
<accession>X0VDN2</accession>
<gene>
    <name evidence="2" type="ORF">S01H1_48680</name>
</gene>
<evidence type="ECO:0000256" key="1">
    <source>
        <dbReference type="SAM" id="MobiDB-lite"/>
    </source>
</evidence>
<name>X0VDN2_9ZZZZ</name>
<sequence length="64" mass="7179">MVIGQSGYQGLGVSPTASKKGTEMTDRSAAEVAEPLNETVRRRRQHQDARPKRQPPYNVVLWND</sequence>
<feature type="non-terminal residue" evidence="2">
    <location>
        <position position="64"/>
    </location>
</feature>
<reference evidence="2" key="1">
    <citation type="journal article" date="2014" name="Front. Microbiol.">
        <title>High frequency of phylogenetically diverse reductive dehalogenase-homologous genes in deep subseafloor sedimentary metagenomes.</title>
        <authorList>
            <person name="Kawai M."/>
            <person name="Futagami T."/>
            <person name="Toyoda A."/>
            <person name="Takaki Y."/>
            <person name="Nishi S."/>
            <person name="Hori S."/>
            <person name="Arai W."/>
            <person name="Tsubouchi T."/>
            <person name="Morono Y."/>
            <person name="Uchiyama I."/>
            <person name="Ito T."/>
            <person name="Fujiyama A."/>
            <person name="Inagaki F."/>
            <person name="Takami H."/>
        </authorList>
    </citation>
    <scope>NUCLEOTIDE SEQUENCE</scope>
    <source>
        <strain evidence="2">Expedition CK06-06</strain>
    </source>
</reference>
<organism evidence="2">
    <name type="scientific">marine sediment metagenome</name>
    <dbReference type="NCBI Taxonomy" id="412755"/>
    <lineage>
        <taxon>unclassified sequences</taxon>
        <taxon>metagenomes</taxon>
        <taxon>ecological metagenomes</taxon>
    </lineage>
</organism>
<comment type="caution">
    <text evidence="2">The sequence shown here is derived from an EMBL/GenBank/DDBJ whole genome shotgun (WGS) entry which is preliminary data.</text>
</comment>
<proteinExistence type="predicted"/>
<evidence type="ECO:0000313" key="2">
    <source>
        <dbReference type="EMBL" id="GAG16279.1"/>
    </source>
</evidence>
<dbReference type="AlphaFoldDB" id="X0VDN2"/>
<feature type="compositionally biased region" description="Basic and acidic residues" evidence="1">
    <location>
        <begin position="20"/>
        <end position="29"/>
    </location>
</feature>